<dbReference type="GO" id="GO:0003910">
    <property type="term" value="F:DNA ligase (ATP) activity"/>
    <property type="evidence" value="ECO:0007669"/>
    <property type="project" value="UniProtKB-EC"/>
</dbReference>
<feature type="compositionally biased region" description="Basic and acidic residues" evidence="14">
    <location>
        <begin position="92"/>
        <end position="105"/>
    </location>
</feature>
<keyword evidence="10" id="KW-0131">Cell cycle</keyword>
<feature type="region of interest" description="Disordered" evidence="14">
    <location>
        <begin position="72"/>
        <end position="257"/>
    </location>
</feature>
<dbReference type="Proteomes" id="UP001140562">
    <property type="component" value="Unassembled WGS sequence"/>
</dbReference>
<dbReference type="InterPro" id="IPR050191">
    <property type="entry name" value="ATP-dep_DNA_ligase"/>
</dbReference>
<dbReference type="OrthoDB" id="206088at2759"/>
<dbReference type="SUPFAM" id="SSF56091">
    <property type="entry name" value="DNA ligase/mRNA capping enzyme, catalytic domain"/>
    <property type="match status" value="1"/>
</dbReference>
<keyword evidence="8 12" id="KW-0233">DNA recombination</keyword>
<protein>
    <recommendedName>
        <fullName evidence="12">DNA ligase</fullName>
        <ecNumber evidence="12">6.5.1.1</ecNumber>
    </recommendedName>
</protein>
<evidence type="ECO:0000256" key="14">
    <source>
        <dbReference type="SAM" id="MobiDB-lite"/>
    </source>
</evidence>
<comment type="catalytic activity">
    <reaction evidence="11 12">
        <text>ATP + (deoxyribonucleotide)n-3'-hydroxyl + 5'-phospho-(deoxyribonucleotide)m = (deoxyribonucleotide)n+m + AMP + diphosphate.</text>
        <dbReference type="EC" id="6.5.1.1"/>
    </reaction>
</comment>
<evidence type="ECO:0000256" key="5">
    <source>
        <dbReference type="ARBA" id="ARBA00022741"/>
    </source>
</evidence>
<dbReference type="PROSITE" id="PS00333">
    <property type="entry name" value="DNA_LIGASE_A2"/>
    <property type="match status" value="1"/>
</dbReference>
<evidence type="ECO:0000256" key="3">
    <source>
        <dbReference type="ARBA" id="ARBA00022618"/>
    </source>
</evidence>
<dbReference type="InterPro" id="IPR012309">
    <property type="entry name" value="DNA_ligase_ATP-dep_C"/>
</dbReference>
<keyword evidence="17" id="KW-1185">Reference proteome</keyword>
<dbReference type="FunFam" id="3.30.470.30:FF:000016">
    <property type="entry name" value="DNA ligase"/>
    <property type="match status" value="1"/>
</dbReference>
<dbReference type="Gene3D" id="3.30.470.30">
    <property type="entry name" value="DNA ligase/mRNA capping enzyme"/>
    <property type="match status" value="1"/>
</dbReference>
<dbReference type="GO" id="GO:0006310">
    <property type="term" value="P:DNA recombination"/>
    <property type="evidence" value="ECO:0007669"/>
    <property type="project" value="UniProtKB-KW"/>
</dbReference>
<name>A0A9W8X6C8_9PLEO</name>
<evidence type="ECO:0000256" key="13">
    <source>
        <dbReference type="RuleBase" id="RU004196"/>
    </source>
</evidence>
<dbReference type="FunFam" id="1.10.3260.10:FF:000004">
    <property type="entry name" value="DNA ligase"/>
    <property type="match status" value="1"/>
</dbReference>
<feature type="region of interest" description="Disordered" evidence="14">
    <location>
        <begin position="920"/>
        <end position="939"/>
    </location>
</feature>
<dbReference type="AlphaFoldDB" id="A0A9W8X6C8"/>
<dbReference type="PROSITE" id="PS50160">
    <property type="entry name" value="DNA_LIGASE_A3"/>
    <property type="match status" value="1"/>
</dbReference>
<evidence type="ECO:0000256" key="7">
    <source>
        <dbReference type="ARBA" id="ARBA00022840"/>
    </source>
</evidence>
<dbReference type="EMBL" id="JAPEUV010000009">
    <property type="protein sequence ID" value="KAJ4341849.1"/>
    <property type="molecule type" value="Genomic_DNA"/>
</dbReference>
<dbReference type="GO" id="GO:0005739">
    <property type="term" value="C:mitochondrion"/>
    <property type="evidence" value="ECO:0007669"/>
    <property type="project" value="TreeGrafter"/>
</dbReference>
<sequence>MPVRFSAANCTSLPLRLACNTLRPIRPQLLSSFTSRRQPPESAQLSTLAIMPPKQATLGYVKSSQTTLGKFFGKNGAPAAKQQSKLSFSTKTKTEKKDADPKEEPGSSPAEVKAEPMATAESSTGVKEEANSDVMEVDSSPAEAGKKRQVKEEEEDSEDEPPTKRQRRKPAKETEAKKAKPAPKKVEKPAAKSKAAKEEVDEDKEEAPKPKKATKGKKEAQKSPTPVAEEDAAPEAKEEEEDILSSGEEPEEVKKAARKKVQATLASKTKDLYPDWKAGEPVPYAALCTTFSKIEMTTKRLEILAHCSLFLRQVMRLTPADLLPTVMLMINKLAADYAGIELGIGESLIMKAISESTGRTLQHIKSDQQEIGDLGLVAAKSRSKQPTMFKPKPLTVAGVHKGLMAIATTTEGQGAQGRKVDGIKKLLSAADAHNAGKAVDIEENKGGASEAKFIVRTLEGKLRLGLAEKTVVVALAQAVKFHELSQESKTPSTEDLAKAEATLKTIYSELPSYEVIVPAMLEHGLSNLRENCRLQPGVPLKPMLAKPTKSITEVLDRFEGKDFTCEYKYDGERAQIHYVAHDSMEEMATAAPAAGKSDRGVSNIFSRNSEDLSKKYPDILAKLPTWVKQGTKSFVLDCETVAWDMVEKKVLPFQQLMTRKRKDVKVEDVKVKVCVFAFDILYLNGEALVTKSFRERREALVHAFVPVEGEFALAKFGNTNELEEIQTLLEDSVKEGCEGLMVKMLDGPESYYEPSKRSQNWLKVKKDYLAGVGDSLDLVVLGAYYGKGKRTSWYGAFLLACYNPNTEKYETVCNIGTGFSEAILEQFHKQLSDIVIDRPKPFYTHSAGNKDQPDVWFEPRYVWEVKTADLTLSPRYKAAASEVSGGGKGVSLRFPRFIKERDDKKPDQASTAKLIAEMYQRQESVGKNKGPSVDDDFEY</sequence>
<dbReference type="InterPro" id="IPR036599">
    <property type="entry name" value="DNA_ligase_N_sf"/>
</dbReference>
<evidence type="ECO:0000256" key="2">
    <source>
        <dbReference type="ARBA" id="ARBA00022598"/>
    </source>
</evidence>
<evidence type="ECO:0000256" key="1">
    <source>
        <dbReference type="ARBA" id="ARBA00007572"/>
    </source>
</evidence>
<dbReference type="GO" id="GO:1903461">
    <property type="term" value="P:Okazaki fragment processing involved in mitotic DNA replication"/>
    <property type="evidence" value="ECO:0007669"/>
    <property type="project" value="TreeGrafter"/>
</dbReference>
<keyword evidence="3" id="KW-0132">Cell division</keyword>
<evidence type="ECO:0000256" key="6">
    <source>
        <dbReference type="ARBA" id="ARBA00022763"/>
    </source>
</evidence>
<dbReference type="GO" id="GO:0006281">
    <property type="term" value="P:DNA repair"/>
    <property type="evidence" value="ECO:0007669"/>
    <property type="project" value="UniProtKB-KW"/>
</dbReference>
<dbReference type="EC" id="6.5.1.1" evidence="12"/>
<dbReference type="InterPro" id="IPR012340">
    <property type="entry name" value="NA-bd_OB-fold"/>
</dbReference>
<dbReference type="Pfam" id="PF01068">
    <property type="entry name" value="DNA_ligase_A_M"/>
    <property type="match status" value="2"/>
</dbReference>
<keyword evidence="7 12" id="KW-0067">ATP-binding</keyword>
<dbReference type="PANTHER" id="PTHR45674:SF4">
    <property type="entry name" value="DNA LIGASE 1"/>
    <property type="match status" value="1"/>
</dbReference>
<feature type="domain" description="ATP-dependent DNA ligase family profile" evidence="15">
    <location>
        <begin position="666"/>
        <end position="803"/>
    </location>
</feature>
<keyword evidence="5 12" id="KW-0547">Nucleotide-binding</keyword>
<dbReference type="InterPro" id="IPR012308">
    <property type="entry name" value="DNA_ligase_ATP-dep_N"/>
</dbReference>
<evidence type="ECO:0000256" key="4">
    <source>
        <dbReference type="ARBA" id="ARBA00022705"/>
    </source>
</evidence>
<dbReference type="InterPro" id="IPR016059">
    <property type="entry name" value="DNA_ligase_ATP-dep_CS"/>
</dbReference>
<reference evidence="16" key="1">
    <citation type="submission" date="2022-10" db="EMBL/GenBank/DDBJ databases">
        <title>Tapping the CABI collections for fungal endophytes: first genome assemblies for Collariella, Neodidymelliopsis, Ascochyta clinopodiicola, Didymella pomorum, Didymosphaeria variabile, Neocosmospora piperis and Neocucurbitaria cava.</title>
        <authorList>
            <person name="Hill R."/>
        </authorList>
    </citation>
    <scope>NUCLEOTIDE SEQUENCE</scope>
    <source>
        <strain evidence="16">IMI 360193</strain>
    </source>
</reference>
<comment type="similarity">
    <text evidence="1 13">Belongs to the ATP-dependent DNA ligase family.</text>
</comment>
<dbReference type="Pfam" id="PF04675">
    <property type="entry name" value="DNA_ligase_A_N"/>
    <property type="match status" value="1"/>
</dbReference>
<feature type="compositionally biased region" description="Acidic residues" evidence="14">
    <location>
        <begin position="228"/>
        <end position="251"/>
    </location>
</feature>
<dbReference type="InterPro" id="IPR000977">
    <property type="entry name" value="DNA_ligase_ATP-dep"/>
</dbReference>
<keyword evidence="9 12" id="KW-0234">DNA repair</keyword>
<keyword evidence="4" id="KW-0235">DNA replication</keyword>
<feature type="compositionally biased region" description="Basic and acidic residues" evidence="14">
    <location>
        <begin position="171"/>
        <end position="198"/>
    </location>
</feature>
<gene>
    <name evidence="16" type="primary">cdc17</name>
    <name evidence="16" type="ORF">N0V87_001514</name>
</gene>
<dbReference type="Pfam" id="PF04679">
    <property type="entry name" value="DNA_ligase_A_C"/>
    <property type="match status" value="1"/>
</dbReference>
<dbReference type="GO" id="GO:0051301">
    <property type="term" value="P:cell division"/>
    <property type="evidence" value="ECO:0007669"/>
    <property type="project" value="UniProtKB-KW"/>
</dbReference>
<dbReference type="GO" id="GO:0005634">
    <property type="term" value="C:nucleus"/>
    <property type="evidence" value="ECO:0007669"/>
    <property type="project" value="TreeGrafter"/>
</dbReference>
<feature type="compositionally biased region" description="Polar residues" evidence="14">
    <location>
        <begin position="81"/>
        <end position="91"/>
    </location>
</feature>
<dbReference type="NCBIfam" id="TIGR00574">
    <property type="entry name" value="dnl1"/>
    <property type="match status" value="1"/>
</dbReference>
<evidence type="ECO:0000259" key="15">
    <source>
        <dbReference type="PROSITE" id="PS50160"/>
    </source>
</evidence>
<accession>A0A9W8X6C8</accession>
<keyword evidence="6 12" id="KW-0227">DNA damage</keyword>
<dbReference type="SUPFAM" id="SSF50249">
    <property type="entry name" value="Nucleic acid-binding proteins"/>
    <property type="match status" value="1"/>
</dbReference>
<evidence type="ECO:0000256" key="8">
    <source>
        <dbReference type="ARBA" id="ARBA00023172"/>
    </source>
</evidence>
<dbReference type="Gene3D" id="1.10.3260.10">
    <property type="entry name" value="DNA ligase, ATP-dependent, N-terminal domain"/>
    <property type="match status" value="1"/>
</dbReference>
<dbReference type="GO" id="GO:0071897">
    <property type="term" value="P:DNA biosynthetic process"/>
    <property type="evidence" value="ECO:0007669"/>
    <property type="project" value="InterPro"/>
</dbReference>
<comment type="caution">
    <text evidence="16">The sequence shown here is derived from an EMBL/GenBank/DDBJ whole genome shotgun (WGS) entry which is preliminary data.</text>
</comment>
<evidence type="ECO:0000256" key="11">
    <source>
        <dbReference type="ARBA" id="ARBA00034003"/>
    </source>
</evidence>
<proteinExistence type="inferred from homology"/>
<keyword evidence="2 12" id="KW-0436">Ligase</keyword>
<organism evidence="16 17">
    <name type="scientific">Didymella glomerata</name>
    <dbReference type="NCBI Taxonomy" id="749621"/>
    <lineage>
        <taxon>Eukaryota</taxon>
        <taxon>Fungi</taxon>
        <taxon>Dikarya</taxon>
        <taxon>Ascomycota</taxon>
        <taxon>Pezizomycotina</taxon>
        <taxon>Dothideomycetes</taxon>
        <taxon>Pleosporomycetidae</taxon>
        <taxon>Pleosporales</taxon>
        <taxon>Pleosporineae</taxon>
        <taxon>Didymellaceae</taxon>
        <taxon>Didymella</taxon>
    </lineage>
</organism>
<evidence type="ECO:0000256" key="9">
    <source>
        <dbReference type="ARBA" id="ARBA00023204"/>
    </source>
</evidence>
<dbReference type="SUPFAM" id="SSF117018">
    <property type="entry name" value="ATP-dependent DNA ligase DNA-binding domain"/>
    <property type="match status" value="1"/>
</dbReference>
<dbReference type="CDD" id="cd07969">
    <property type="entry name" value="OBF_DNA_ligase_I"/>
    <property type="match status" value="1"/>
</dbReference>
<dbReference type="GO" id="GO:0005524">
    <property type="term" value="F:ATP binding"/>
    <property type="evidence" value="ECO:0007669"/>
    <property type="project" value="UniProtKB-KW"/>
</dbReference>
<evidence type="ECO:0000256" key="10">
    <source>
        <dbReference type="ARBA" id="ARBA00023306"/>
    </source>
</evidence>
<dbReference type="PROSITE" id="PS00697">
    <property type="entry name" value="DNA_LIGASE_A1"/>
    <property type="match status" value="1"/>
</dbReference>
<dbReference type="Gene3D" id="2.40.50.140">
    <property type="entry name" value="Nucleic acid-binding proteins"/>
    <property type="match status" value="1"/>
</dbReference>
<evidence type="ECO:0000313" key="16">
    <source>
        <dbReference type="EMBL" id="KAJ4341849.1"/>
    </source>
</evidence>
<dbReference type="CDD" id="cd07900">
    <property type="entry name" value="Adenylation_DNA_ligase_I_Euk"/>
    <property type="match status" value="1"/>
</dbReference>
<dbReference type="PANTHER" id="PTHR45674">
    <property type="entry name" value="DNA LIGASE 1/3 FAMILY MEMBER"/>
    <property type="match status" value="1"/>
</dbReference>
<dbReference type="GO" id="GO:0003677">
    <property type="term" value="F:DNA binding"/>
    <property type="evidence" value="ECO:0007669"/>
    <property type="project" value="InterPro"/>
</dbReference>
<dbReference type="FunFam" id="2.40.50.140:FF:000062">
    <property type="entry name" value="DNA ligase"/>
    <property type="match status" value="1"/>
</dbReference>
<dbReference type="InterPro" id="IPR012310">
    <property type="entry name" value="DNA_ligase_ATP-dep_cent"/>
</dbReference>
<evidence type="ECO:0000313" key="17">
    <source>
        <dbReference type="Proteomes" id="UP001140562"/>
    </source>
</evidence>
<evidence type="ECO:0000256" key="12">
    <source>
        <dbReference type="RuleBase" id="RU000617"/>
    </source>
</evidence>